<name>A0A4Y9YZ87_9APHY</name>
<comment type="caution">
    <text evidence="2">The sequence shown here is derived from an EMBL/GenBank/DDBJ whole genome shotgun (WGS) entry which is preliminary data.</text>
</comment>
<dbReference type="Proteomes" id="UP000298390">
    <property type="component" value="Unassembled WGS sequence"/>
</dbReference>
<protein>
    <submittedName>
        <fullName evidence="2">Uncharacterized protein</fullName>
    </submittedName>
</protein>
<proteinExistence type="predicted"/>
<evidence type="ECO:0000313" key="3">
    <source>
        <dbReference type="Proteomes" id="UP000298390"/>
    </source>
</evidence>
<evidence type="ECO:0000313" key="2">
    <source>
        <dbReference type="EMBL" id="TFY67684.1"/>
    </source>
</evidence>
<accession>A0A4Y9YZ87</accession>
<dbReference type="EMBL" id="SEKV01000047">
    <property type="protein sequence ID" value="TFY67684.1"/>
    <property type="molecule type" value="Genomic_DNA"/>
</dbReference>
<reference evidence="2 3" key="1">
    <citation type="submission" date="2019-01" db="EMBL/GenBank/DDBJ databases">
        <title>Genome sequencing of the rare red list fungi Fomitopsis rosea.</title>
        <authorList>
            <person name="Buettner E."/>
            <person name="Kellner H."/>
        </authorList>
    </citation>
    <scope>NUCLEOTIDE SEQUENCE [LARGE SCALE GENOMIC DNA]</scope>
    <source>
        <strain evidence="2 3">DSM 105464</strain>
    </source>
</reference>
<feature type="compositionally biased region" description="Low complexity" evidence="1">
    <location>
        <begin position="54"/>
        <end position="66"/>
    </location>
</feature>
<feature type="compositionally biased region" description="Polar residues" evidence="1">
    <location>
        <begin position="116"/>
        <end position="127"/>
    </location>
</feature>
<dbReference type="AlphaFoldDB" id="A0A4Y9YZ87"/>
<sequence length="207" mass="21818">MSAFRALSKHTRSLSRTIPARPAPARRVPLALQGARQLAAHEPPPRRARPCPPSTRSSRTARPTPRMSHAGTQTYVVSEPDPADTPYEVPSGAYPTSAPYHNFAQTGAPETAHGAQRSSTSASTAHPTLTRAVPQSDAGVMESAAVRHGEAPGQMRAGSEGGLGLMDASKTTGGEGSLAERNPAPDTPAVAERWSKMGNDNAWKDRK</sequence>
<evidence type="ECO:0000256" key="1">
    <source>
        <dbReference type="SAM" id="MobiDB-lite"/>
    </source>
</evidence>
<gene>
    <name evidence="2" type="ORF">EVJ58_g1440</name>
</gene>
<organism evidence="2 3">
    <name type="scientific">Rhodofomes roseus</name>
    <dbReference type="NCBI Taxonomy" id="34475"/>
    <lineage>
        <taxon>Eukaryota</taxon>
        <taxon>Fungi</taxon>
        <taxon>Dikarya</taxon>
        <taxon>Basidiomycota</taxon>
        <taxon>Agaricomycotina</taxon>
        <taxon>Agaricomycetes</taxon>
        <taxon>Polyporales</taxon>
        <taxon>Rhodofomes</taxon>
    </lineage>
</organism>
<feature type="region of interest" description="Disordered" evidence="1">
    <location>
        <begin position="1"/>
        <end position="207"/>
    </location>
</feature>